<sequence length="288" mass="29361">MTTYAVTGATGGLGGSAVRSLLERGVAPGDVVAIVRSPEKADALRDAGVTVRVADYGDVDALTAALAGVDRLFFVSGSEVGQRIAQHTNVVAAARTAGVGLVAYSSILDADTNPLTLAAEHVETEKLIADSGLRYSFLRNNWYWDNYVAGAGAAIESGTLYGAAGVGKVAGAARDDYAAAAAAVLLRDDPRPIYELAGSERLDYTEIAATIAEISGTPVRYENLPEQAYAAALEGNGIPAPFAGILADSDAGIAVGALDSDSTDLADLLARPLVSLADVLKAGLAGHV</sequence>
<evidence type="ECO:0000313" key="3">
    <source>
        <dbReference type="Proteomes" id="UP000602395"/>
    </source>
</evidence>
<dbReference type="CDD" id="cd05269">
    <property type="entry name" value="TMR_SDR_a"/>
    <property type="match status" value="1"/>
</dbReference>
<evidence type="ECO:0000313" key="2">
    <source>
        <dbReference type="EMBL" id="MBD1319693.1"/>
    </source>
</evidence>
<evidence type="ECO:0000259" key="1">
    <source>
        <dbReference type="Pfam" id="PF05368"/>
    </source>
</evidence>
<dbReference type="Pfam" id="PF05368">
    <property type="entry name" value="NmrA"/>
    <property type="match status" value="1"/>
</dbReference>
<dbReference type="InterPro" id="IPR052718">
    <property type="entry name" value="NmrA-type_oxidoreductase"/>
</dbReference>
<protein>
    <submittedName>
        <fullName evidence="2">SDR family oxidoreductase</fullName>
    </submittedName>
</protein>
<dbReference type="Gene3D" id="3.90.25.10">
    <property type="entry name" value="UDP-galactose 4-epimerase, domain 1"/>
    <property type="match status" value="1"/>
</dbReference>
<name>A0ABR7WBL5_9ACTN</name>
<accession>A0ABR7WBL5</accession>
<dbReference type="PANTHER" id="PTHR47129">
    <property type="entry name" value="QUINONE OXIDOREDUCTASE 2"/>
    <property type="match status" value="1"/>
</dbReference>
<dbReference type="Proteomes" id="UP000602395">
    <property type="component" value="Unassembled WGS sequence"/>
</dbReference>
<proteinExistence type="predicted"/>
<dbReference type="InterPro" id="IPR008030">
    <property type="entry name" value="NmrA-like"/>
</dbReference>
<dbReference type="RefSeq" id="WP_190266568.1">
    <property type="nucleotide sequence ID" value="NZ_BAABAD010000005.1"/>
</dbReference>
<comment type="caution">
    <text evidence="2">The sequence shown here is derived from an EMBL/GenBank/DDBJ whole genome shotgun (WGS) entry which is preliminary data.</text>
</comment>
<dbReference type="SUPFAM" id="SSF51735">
    <property type="entry name" value="NAD(P)-binding Rossmann-fold domains"/>
    <property type="match status" value="1"/>
</dbReference>
<feature type="domain" description="NmrA-like" evidence="1">
    <location>
        <begin position="5"/>
        <end position="242"/>
    </location>
</feature>
<keyword evidence="3" id="KW-1185">Reference proteome</keyword>
<organism evidence="2 3">
    <name type="scientific">Gordonia hankookensis</name>
    <dbReference type="NCBI Taxonomy" id="589403"/>
    <lineage>
        <taxon>Bacteria</taxon>
        <taxon>Bacillati</taxon>
        <taxon>Actinomycetota</taxon>
        <taxon>Actinomycetes</taxon>
        <taxon>Mycobacteriales</taxon>
        <taxon>Gordoniaceae</taxon>
        <taxon>Gordonia</taxon>
    </lineage>
</organism>
<gene>
    <name evidence="2" type="ORF">IDF66_08830</name>
</gene>
<dbReference type="Gene3D" id="3.40.50.720">
    <property type="entry name" value="NAD(P)-binding Rossmann-like Domain"/>
    <property type="match status" value="1"/>
</dbReference>
<dbReference type="EMBL" id="JACWMS010000002">
    <property type="protein sequence ID" value="MBD1319693.1"/>
    <property type="molecule type" value="Genomic_DNA"/>
</dbReference>
<dbReference type="InterPro" id="IPR036291">
    <property type="entry name" value="NAD(P)-bd_dom_sf"/>
</dbReference>
<reference evidence="2 3" key="1">
    <citation type="submission" date="2020-09" db="EMBL/GenBank/DDBJ databases">
        <title>Novel species in genus Gordonia.</title>
        <authorList>
            <person name="Zhang G."/>
        </authorList>
    </citation>
    <scope>NUCLEOTIDE SEQUENCE [LARGE SCALE GENOMIC DNA]</scope>
    <source>
        <strain evidence="2 3">ON-33</strain>
    </source>
</reference>
<dbReference type="PANTHER" id="PTHR47129:SF1">
    <property type="entry name" value="NMRA-LIKE DOMAIN-CONTAINING PROTEIN"/>
    <property type="match status" value="1"/>
</dbReference>